<dbReference type="InterPro" id="IPR050879">
    <property type="entry name" value="Acyltransferase_3"/>
</dbReference>
<keyword evidence="3" id="KW-0012">Acyltransferase</keyword>
<feature type="transmembrane region" description="Helical" evidence="1">
    <location>
        <begin position="40"/>
        <end position="61"/>
    </location>
</feature>
<accession>A0AAW4FQ24</accession>
<feature type="transmembrane region" description="Helical" evidence="1">
    <location>
        <begin position="276"/>
        <end position="300"/>
    </location>
</feature>
<organism evidence="3 4">
    <name type="scientific">Ensifer canadensis</name>
    <dbReference type="NCBI Taxonomy" id="555315"/>
    <lineage>
        <taxon>Bacteria</taxon>
        <taxon>Pseudomonadati</taxon>
        <taxon>Pseudomonadota</taxon>
        <taxon>Alphaproteobacteria</taxon>
        <taxon>Hyphomicrobiales</taxon>
        <taxon>Rhizobiaceae</taxon>
        <taxon>Sinorhizobium/Ensifer group</taxon>
        <taxon>Ensifer</taxon>
    </lineage>
</organism>
<feature type="transmembrane region" description="Helical" evidence="1">
    <location>
        <begin position="82"/>
        <end position="102"/>
    </location>
</feature>
<dbReference type="GO" id="GO:0016020">
    <property type="term" value="C:membrane"/>
    <property type="evidence" value="ECO:0007669"/>
    <property type="project" value="TreeGrafter"/>
</dbReference>
<comment type="caution">
    <text evidence="3">The sequence shown here is derived from an EMBL/GenBank/DDBJ whole genome shotgun (WGS) entry which is preliminary data.</text>
</comment>
<dbReference type="PANTHER" id="PTHR23028:SF131">
    <property type="entry name" value="BLR2367 PROTEIN"/>
    <property type="match status" value="1"/>
</dbReference>
<dbReference type="GO" id="GO:0000271">
    <property type="term" value="P:polysaccharide biosynthetic process"/>
    <property type="evidence" value="ECO:0007669"/>
    <property type="project" value="TreeGrafter"/>
</dbReference>
<keyword evidence="3" id="KW-0808">Transferase</keyword>
<dbReference type="PANTHER" id="PTHR23028">
    <property type="entry name" value="ACETYLTRANSFERASE"/>
    <property type="match status" value="1"/>
</dbReference>
<dbReference type="RefSeq" id="WP_158071734.1">
    <property type="nucleotide sequence ID" value="NZ_CP083370.1"/>
</dbReference>
<keyword evidence="4" id="KW-1185">Reference proteome</keyword>
<evidence type="ECO:0000313" key="4">
    <source>
        <dbReference type="Proteomes" id="UP000744980"/>
    </source>
</evidence>
<keyword evidence="1" id="KW-0472">Membrane</keyword>
<proteinExistence type="predicted"/>
<feature type="transmembrane region" description="Helical" evidence="1">
    <location>
        <begin position="7"/>
        <end position="28"/>
    </location>
</feature>
<dbReference type="GO" id="GO:0016747">
    <property type="term" value="F:acyltransferase activity, transferring groups other than amino-acyl groups"/>
    <property type="evidence" value="ECO:0007669"/>
    <property type="project" value="InterPro"/>
</dbReference>
<protein>
    <submittedName>
        <fullName evidence="3">Acyltransferase family protein</fullName>
    </submittedName>
</protein>
<feature type="transmembrane region" description="Helical" evidence="1">
    <location>
        <begin position="197"/>
        <end position="216"/>
    </location>
</feature>
<dbReference type="Pfam" id="PF01757">
    <property type="entry name" value="Acyl_transf_3"/>
    <property type="match status" value="1"/>
</dbReference>
<keyword evidence="1" id="KW-1133">Transmembrane helix</keyword>
<name>A0AAW4FQ24_9HYPH</name>
<feature type="transmembrane region" description="Helical" evidence="1">
    <location>
        <begin position="152"/>
        <end position="185"/>
    </location>
</feature>
<gene>
    <name evidence="3" type="ORF">GFB56_21905</name>
</gene>
<feature type="transmembrane region" description="Helical" evidence="1">
    <location>
        <begin position="223"/>
        <end position="242"/>
    </location>
</feature>
<keyword evidence="1" id="KW-0812">Transmembrane</keyword>
<feature type="domain" description="Acyltransferase 3" evidence="2">
    <location>
        <begin position="9"/>
        <end position="343"/>
    </location>
</feature>
<evidence type="ECO:0000259" key="2">
    <source>
        <dbReference type="Pfam" id="PF01757"/>
    </source>
</evidence>
<evidence type="ECO:0000256" key="1">
    <source>
        <dbReference type="SAM" id="Phobius"/>
    </source>
</evidence>
<dbReference type="EMBL" id="WXFA01000015">
    <property type="protein sequence ID" value="MBM3093427.1"/>
    <property type="molecule type" value="Genomic_DNA"/>
</dbReference>
<dbReference type="AlphaFoldDB" id="A0AAW4FQ24"/>
<feature type="transmembrane region" description="Helical" evidence="1">
    <location>
        <begin position="248"/>
        <end position="264"/>
    </location>
</feature>
<evidence type="ECO:0000313" key="3">
    <source>
        <dbReference type="EMBL" id="MBM3093427.1"/>
    </source>
</evidence>
<sequence>MVKKPKLLALESLRGFAALAVVLHHFRYGSLLSENAFIRHGYLMVDFFFVLSGFVIALNYANRLSSPAELASFQRRRFWRLYPLHLFTLLIFLGIECLKYIFEQKTGIISNNPAFVVSDAKAFLANLFLLQGVVLSELGFNIPSWSISVEFWTYLIFALTVGLLRLPVRWCLVLAGGAAIILLALEGGRLETDPIFAIIRCVFSFFLGAWAASLHVRLPRKAAAPMAAAALTLVVLAIWGLGGGRAEILLPPLFAVTVVAVANLQEDTSLRRFLEWPSFVWLGTVSYSVYLTHSIVGWAVTQILRFGLKVPTHVAPDGDTVLTLDQGFATLVTLAAIGGVLVVSTLTFRFIEKPFLSGWPFGARAVAAREG</sequence>
<dbReference type="Proteomes" id="UP000744980">
    <property type="component" value="Unassembled WGS sequence"/>
</dbReference>
<dbReference type="InterPro" id="IPR002656">
    <property type="entry name" value="Acyl_transf_3_dom"/>
</dbReference>
<feature type="transmembrane region" description="Helical" evidence="1">
    <location>
        <begin position="328"/>
        <end position="351"/>
    </location>
</feature>
<reference evidence="3 4" key="1">
    <citation type="submission" date="2020-01" db="EMBL/GenBank/DDBJ databases">
        <title>Draft genome assembly of Ensifer adhaerens T173.</title>
        <authorList>
            <person name="Craig J.E."/>
            <person name="Stinchcombe J.R."/>
        </authorList>
    </citation>
    <scope>NUCLEOTIDE SEQUENCE [LARGE SCALE GENOMIC DNA]</scope>
    <source>
        <strain evidence="3 4">T173</strain>
    </source>
</reference>